<accession>A0A6A6YW58</accession>
<evidence type="ECO:0000313" key="2">
    <source>
        <dbReference type="Proteomes" id="UP000504636"/>
    </source>
</evidence>
<dbReference type="RefSeq" id="XP_033579587.1">
    <property type="nucleotide sequence ID" value="XM_033725288.1"/>
</dbReference>
<protein>
    <submittedName>
        <fullName evidence="1 3">Uncharacterized protein</fullName>
    </submittedName>
</protein>
<evidence type="ECO:0000313" key="1">
    <source>
        <dbReference type="EMBL" id="KAF2812623.1"/>
    </source>
</evidence>
<dbReference type="AlphaFoldDB" id="A0A6A6YW58"/>
<dbReference type="OrthoDB" id="5412996at2759"/>
<organism evidence="1">
    <name type="scientific">Mytilinidion resinicola</name>
    <dbReference type="NCBI Taxonomy" id="574789"/>
    <lineage>
        <taxon>Eukaryota</taxon>
        <taxon>Fungi</taxon>
        <taxon>Dikarya</taxon>
        <taxon>Ascomycota</taxon>
        <taxon>Pezizomycotina</taxon>
        <taxon>Dothideomycetes</taxon>
        <taxon>Pleosporomycetidae</taxon>
        <taxon>Mytilinidiales</taxon>
        <taxon>Mytilinidiaceae</taxon>
        <taxon>Mytilinidion</taxon>
    </lineage>
</organism>
<reference evidence="1 3" key="1">
    <citation type="journal article" date="2020" name="Stud. Mycol.">
        <title>101 Dothideomycetes genomes: a test case for predicting lifestyles and emergence of pathogens.</title>
        <authorList>
            <person name="Haridas S."/>
            <person name="Albert R."/>
            <person name="Binder M."/>
            <person name="Bloem J."/>
            <person name="Labutti K."/>
            <person name="Salamov A."/>
            <person name="Andreopoulos B."/>
            <person name="Baker S."/>
            <person name="Barry K."/>
            <person name="Bills G."/>
            <person name="Bluhm B."/>
            <person name="Cannon C."/>
            <person name="Castanera R."/>
            <person name="Culley D."/>
            <person name="Daum C."/>
            <person name="Ezra D."/>
            <person name="Gonzalez J."/>
            <person name="Henrissat B."/>
            <person name="Kuo A."/>
            <person name="Liang C."/>
            <person name="Lipzen A."/>
            <person name="Lutzoni F."/>
            <person name="Magnuson J."/>
            <person name="Mondo S."/>
            <person name="Nolan M."/>
            <person name="Ohm R."/>
            <person name="Pangilinan J."/>
            <person name="Park H.-J."/>
            <person name="Ramirez L."/>
            <person name="Alfaro M."/>
            <person name="Sun H."/>
            <person name="Tritt A."/>
            <person name="Yoshinaga Y."/>
            <person name="Zwiers L.-H."/>
            <person name="Turgeon B."/>
            <person name="Goodwin S."/>
            <person name="Spatafora J."/>
            <person name="Crous P."/>
            <person name="Grigoriev I."/>
        </authorList>
    </citation>
    <scope>NUCLEOTIDE SEQUENCE</scope>
    <source>
        <strain evidence="1 3">CBS 304.34</strain>
    </source>
</reference>
<name>A0A6A6YW58_9PEZI</name>
<dbReference type="GeneID" id="54466181"/>
<dbReference type="Proteomes" id="UP000504636">
    <property type="component" value="Unplaced"/>
</dbReference>
<reference evidence="3" key="2">
    <citation type="submission" date="2020-04" db="EMBL/GenBank/DDBJ databases">
        <authorList>
            <consortium name="NCBI Genome Project"/>
        </authorList>
    </citation>
    <scope>NUCLEOTIDE SEQUENCE</scope>
    <source>
        <strain evidence="3">CBS 304.34</strain>
    </source>
</reference>
<evidence type="ECO:0000313" key="3">
    <source>
        <dbReference type="RefSeq" id="XP_033579587.1"/>
    </source>
</evidence>
<dbReference type="EMBL" id="MU003697">
    <property type="protein sequence ID" value="KAF2812623.1"/>
    <property type="molecule type" value="Genomic_DNA"/>
</dbReference>
<gene>
    <name evidence="1 3" type="ORF">BDZ99DRAFT_518443</name>
</gene>
<keyword evidence="2" id="KW-1185">Reference proteome</keyword>
<proteinExistence type="predicted"/>
<sequence>MPSQYASEPPWWLLLAGPNSYLLRDRTIEEFVEAYESRLEQFLQAMERAERAREGSDGEKPLSCLMRESWATKRFWFNYAARKPFDVEVLFGSCLKEGSAGVESLDEEGRAGLEPFVEKHLKAYDNECAKSLQYAYHHIRCSSTAIRASWPRKLDSTFEQSFDSLYVHLGMILGSGSVICDGFRAKLPYRSTG</sequence>
<reference evidence="3" key="3">
    <citation type="submission" date="2025-04" db="UniProtKB">
        <authorList>
            <consortium name="RefSeq"/>
        </authorList>
    </citation>
    <scope>IDENTIFICATION</scope>
    <source>
        <strain evidence="3">CBS 304.34</strain>
    </source>
</reference>